<name>S9QD38_9RHOB</name>
<reference evidence="2" key="1">
    <citation type="journal article" date="2013" name="Stand. Genomic Sci.">
        <title>Genome sequence of the Litoreibacter arenae type strain (DSM 19593(T)), a member of the Roseobacter clade isolated from sea sand.</title>
        <authorList>
            <person name="Riedel T."/>
            <person name="Fiebig A."/>
            <person name="Petersen J."/>
            <person name="Gronow S."/>
            <person name="Kyrpides N.C."/>
            <person name="Goker M."/>
            <person name="Klenk H.P."/>
        </authorList>
    </citation>
    <scope>NUCLEOTIDE SEQUENCE [LARGE SCALE GENOMIC DNA]</scope>
    <source>
        <strain evidence="2">DSM 19593</strain>
    </source>
</reference>
<keyword evidence="2" id="KW-1185">Reference proteome</keyword>
<dbReference type="Proteomes" id="UP000015351">
    <property type="component" value="Unassembled WGS sequence"/>
</dbReference>
<dbReference type="AlphaFoldDB" id="S9QD38"/>
<evidence type="ECO:0000313" key="1">
    <source>
        <dbReference type="EMBL" id="EPX79351.1"/>
    </source>
</evidence>
<protein>
    <submittedName>
        <fullName evidence="1">Uncharacterized protein</fullName>
    </submittedName>
</protein>
<evidence type="ECO:0000313" key="2">
    <source>
        <dbReference type="Proteomes" id="UP000015351"/>
    </source>
</evidence>
<dbReference type="STRING" id="1123360.thalar_02176"/>
<comment type="caution">
    <text evidence="1">The sequence shown here is derived from an EMBL/GenBank/DDBJ whole genome shotgun (WGS) entry which is preliminary data.</text>
</comment>
<accession>S9QD38</accession>
<sequence>MATWQLCPALGQFGPHHVLLLQQRSAMCAATAASKDWGECRLWADVACIGKAIA</sequence>
<gene>
    <name evidence="1" type="ORF">thalar_02176</name>
</gene>
<dbReference type="EMBL" id="AONI01000010">
    <property type="protein sequence ID" value="EPX79351.1"/>
    <property type="molecule type" value="Genomic_DNA"/>
</dbReference>
<proteinExistence type="predicted"/>
<organism evidence="1 2">
    <name type="scientific">Litoreibacter arenae DSM 19593</name>
    <dbReference type="NCBI Taxonomy" id="1123360"/>
    <lineage>
        <taxon>Bacteria</taxon>
        <taxon>Pseudomonadati</taxon>
        <taxon>Pseudomonadota</taxon>
        <taxon>Alphaproteobacteria</taxon>
        <taxon>Rhodobacterales</taxon>
        <taxon>Roseobacteraceae</taxon>
        <taxon>Litoreibacter</taxon>
    </lineage>
</organism>
<dbReference type="HOGENOM" id="CLU_3045034_0_0_5"/>